<keyword evidence="1" id="KW-0812">Transmembrane</keyword>
<dbReference type="AlphaFoldDB" id="Q5BR14"/>
<reference evidence="2" key="1">
    <citation type="submission" date="2005-01" db="EMBL/GenBank/DDBJ databases">
        <authorList>
            <person name="Han Z."/>
        </authorList>
    </citation>
    <scope>NUCLEOTIDE SEQUENCE</scope>
</reference>
<name>Q5BR14_SCHJA</name>
<feature type="transmembrane region" description="Helical" evidence="1">
    <location>
        <begin position="6"/>
        <end position="24"/>
    </location>
</feature>
<evidence type="ECO:0000313" key="2">
    <source>
        <dbReference type="EMBL" id="AAX31022.1"/>
    </source>
</evidence>
<proteinExistence type="evidence at transcript level"/>
<reference evidence="2" key="2">
    <citation type="journal article" date="2006" name="PLoS Pathog.">
        <title>New perspectives on host-parasite interplay by comparative transcriptomic and proteomic analyses of Schistosoma japonicum.</title>
        <authorList>
            <person name="Liu F."/>
            <person name="Lu J."/>
            <person name="Hu W."/>
            <person name="Wang S.Y."/>
            <person name="Cui S.J."/>
            <person name="Chi M."/>
            <person name="Yan Q."/>
            <person name="Wang X.R."/>
            <person name="Song H.D."/>
            <person name="Xu X.N."/>
            <person name="Wang J.J."/>
            <person name="Zhang X.L."/>
            <person name="Zhang X."/>
            <person name="Wang Z.Q."/>
            <person name="Xue C.L."/>
            <person name="Brindley P.J."/>
            <person name="McManus D.P."/>
            <person name="Yang P.Y."/>
            <person name="Feng Z."/>
            <person name="Chen Z."/>
            <person name="Han Z.G."/>
        </authorList>
    </citation>
    <scope>NUCLEOTIDE SEQUENCE</scope>
</reference>
<sequence length="94" mass="11345">MIINNLFLLLRLLFIMRIIINIFVKILQFNALMQFLNPCMIHLHYFHLYIEQIDYSFINLSYTYKHSITVLQQNFLLTLEIIQDVLLLLKAVSR</sequence>
<keyword evidence="1" id="KW-0472">Membrane</keyword>
<protein>
    <submittedName>
        <fullName evidence="2">SJCHGC09728 protein</fullName>
    </submittedName>
</protein>
<dbReference type="EMBL" id="AY915801">
    <property type="protein sequence ID" value="AAX31022.1"/>
    <property type="molecule type" value="mRNA"/>
</dbReference>
<accession>Q5BR14</accession>
<evidence type="ECO:0000256" key="1">
    <source>
        <dbReference type="SAM" id="Phobius"/>
    </source>
</evidence>
<keyword evidence="1" id="KW-1133">Transmembrane helix</keyword>
<organism evidence="2">
    <name type="scientific">Schistosoma japonicum</name>
    <name type="common">Blood fluke</name>
    <dbReference type="NCBI Taxonomy" id="6182"/>
    <lineage>
        <taxon>Eukaryota</taxon>
        <taxon>Metazoa</taxon>
        <taxon>Spiralia</taxon>
        <taxon>Lophotrochozoa</taxon>
        <taxon>Platyhelminthes</taxon>
        <taxon>Trematoda</taxon>
        <taxon>Digenea</taxon>
        <taxon>Strigeidida</taxon>
        <taxon>Schistosomatoidea</taxon>
        <taxon>Schistosomatidae</taxon>
        <taxon>Schistosoma</taxon>
    </lineage>
</organism>